<reference evidence="2" key="2">
    <citation type="submission" date="2025-08" db="UniProtKB">
        <authorList>
            <consortium name="RefSeq"/>
        </authorList>
    </citation>
    <scope>IDENTIFICATION</scope>
</reference>
<protein>
    <submittedName>
        <fullName evidence="2">Uncharacterized protein</fullName>
    </submittedName>
</protein>
<feature type="region of interest" description="Disordered" evidence="1">
    <location>
        <begin position="25"/>
        <end position="54"/>
    </location>
</feature>
<sequence length="54" mass="5852">MLGGRSFIVRGKRERKKAERLGLETSPAPGLASAGVEFTPGKNTRENIPTLTVR</sequence>
<dbReference type="KEGG" id="ang:An12g09200"/>
<name>A0AAJ8BQR9_ASPNG</name>
<dbReference type="GeneID" id="84592719"/>
<reference evidence="2" key="1">
    <citation type="submission" date="2025-02" db="EMBL/GenBank/DDBJ databases">
        <authorList>
            <consortium name="NCBI Genome Project"/>
        </authorList>
    </citation>
    <scope>NUCLEOTIDE SEQUENCE</scope>
</reference>
<dbReference type="AlphaFoldDB" id="A0AAJ8BQR9"/>
<accession>A0AAJ8BQR9</accession>
<evidence type="ECO:0000256" key="1">
    <source>
        <dbReference type="SAM" id="MobiDB-lite"/>
    </source>
</evidence>
<organism evidence="2">
    <name type="scientific">Aspergillus niger</name>
    <dbReference type="NCBI Taxonomy" id="5061"/>
    <lineage>
        <taxon>Eukaryota</taxon>
        <taxon>Fungi</taxon>
        <taxon>Dikarya</taxon>
        <taxon>Ascomycota</taxon>
        <taxon>Pezizomycotina</taxon>
        <taxon>Eurotiomycetes</taxon>
        <taxon>Eurotiomycetidae</taxon>
        <taxon>Eurotiales</taxon>
        <taxon>Aspergillaceae</taxon>
        <taxon>Aspergillus</taxon>
        <taxon>Aspergillus subgen. Circumdati</taxon>
    </lineage>
</organism>
<evidence type="ECO:0000313" key="2">
    <source>
        <dbReference type="RefSeq" id="XP_059601958.1"/>
    </source>
</evidence>
<proteinExistence type="predicted"/>
<feature type="region of interest" description="Disordered" evidence="1">
    <location>
        <begin position="1"/>
        <end position="20"/>
    </location>
</feature>
<dbReference type="RefSeq" id="XP_059601958.1">
    <property type="nucleotide sequence ID" value="XM_059743647.1"/>
</dbReference>
<dbReference type="VEuPathDB" id="FungiDB:An12g09200"/>
<gene>
    <name evidence="2" type="ORF">An12g09200</name>
</gene>